<evidence type="ECO:0000313" key="6">
    <source>
        <dbReference type="EMBL" id="NVY96992.1"/>
    </source>
</evidence>
<dbReference type="PANTHER" id="PTHR30146">
    <property type="entry name" value="LACI-RELATED TRANSCRIPTIONAL REPRESSOR"/>
    <property type="match status" value="1"/>
</dbReference>
<dbReference type="RefSeq" id="WP_176943167.1">
    <property type="nucleotide sequence ID" value="NZ_JABZEC010000006.1"/>
</dbReference>
<feature type="domain" description="Transcriptional regulator LacI/GalR-like sensor" evidence="5">
    <location>
        <begin position="2"/>
        <end position="85"/>
    </location>
</feature>
<keyword evidence="3" id="KW-0238">DNA-binding</keyword>
<dbReference type="Pfam" id="PF13377">
    <property type="entry name" value="Peripla_BP_3"/>
    <property type="match status" value="1"/>
</dbReference>
<protein>
    <submittedName>
        <fullName evidence="6">Substrate-binding domain-containing protein</fullName>
    </submittedName>
</protein>
<accession>A0A850R8E5</accession>
<gene>
    <name evidence="6" type="ORF">HU830_07485</name>
</gene>
<reference evidence="6 7" key="1">
    <citation type="submission" date="2020-06" db="EMBL/GenBank/DDBJ databases">
        <authorList>
            <person name="Kang J."/>
        </authorList>
    </citation>
    <scope>NUCLEOTIDE SEQUENCE [LARGE SCALE GENOMIC DNA]</scope>
    <source>
        <strain evidence="6 7">DCY120</strain>
    </source>
</reference>
<evidence type="ECO:0000256" key="1">
    <source>
        <dbReference type="ARBA" id="ARBA00022491"/>
    </source>
</evidence>
<evidence type="ECO:0000313" key="7">
    <source>
        <dbReference type="Proteomes" id="UP000563523"/>
    </source>
</evidence>
<dbReference type="EMBL" id="JABZEC010000006">
    <property type="protein sequence ID" value="NVY96992.1"/>
    <property type="molecule type" value="Genomic_DNA"/>
</dbReference>
<keyword evidence="1" id="KW-0678">Repressor</keyword>
<dbReference type="SUPFAM" id="SSF53822">
    <property type="entry name" value="Periplasmic binding protein-like I"/>
    <property type="match status" value="1"/>
</dbReference>
<organism evidence="6 7">
    <name type="scientific">Bombilactobacillus apium</name>
    <dbReference type="NCBI Taxonomy" id="2675299"/>
    <lineage>
        <taxon>Bacteria</taxon>
        <taxon>Bacillati</taxon>
        <taxon>Bacillota</taxon>
        <taxon>Bacilli</taxon>
        <taxon>Lactobacillales</taxon>
        <taxon>Lactobacillaceae</taxon>
        <taxon>Bombilactobacillus</taxon>
    </lineage>
</organism>
<sequence>MFAINDNIALDLLETLPTLKKSIPSDIKVIGFDDSSIARHCYPKLSSVRQDTQKIADLAVASLINRIDQVHKNIEPVKLIVRASTS</sequence>
<comment type="caution">
    <text evidence="6">The sequence shown here is derived from an EMBL/GenBank/DDBJ whole genome shotgun (WGS) entry which is preliminary data.</text>
</comment>
<proteinExistence type="predicted"/>
<dbReference type="Gene3D" id="3.40.50.2300">
    <property type="match status" value="1"/>
</dbReference>
<dbReference type="GO" id="GO:0003700">
    <property type="term" value="F:DNA-binding transcription factor activity"/>
    <property type="evidence" value="ECO:0007669"/>
    <property type="project" value="TreeGrafter"/>
</dbReference>
<dbReference type="InterPro" id="IPR046335">
    <property type="entry name" value="LacI/GalR-like_sensor"/>
</dbReference>
<evidence type="ECO:0000256" key="4">
    <source>
        <dbReference type="ARBA" id="ARBA00023163"/>
    </source>
</evidence>
<dbReference type="InterPro" id="IPR028082">
    <property type="entry name" value="Peripla_BP_I"/>
</dbReference>
<keyword evidence="2" id="KW-0805">Transcription regulation</keyword>
<dbReference type="Proteomes" id="UP000563523">
    <property type="component" value="Unassembled WGS sequence"/>
</dbReference>
<dbReference type="PANTHER" id="PTHR30146:SF95">
    <property type="entry name" value="RIBOSE OPERON REPRESSOR"/>
    <property type="match status" value="1"/>
</dbReference>
<keyword evidence="4" id="KW-0804">Transcription</keyword>
<evidence type="ECO:0000256" key="2">
    <source>
        <dbReference type="ARBA" id="ARBA00023015"/>
    </source>
</evidence>
<keyword evidence="7" id="KW-1185">Reference proteome</keyword>
<evidence type="ECO:0000259" key="5">
    <source>
        <dbReference type="Pfam" id="PF13377"/>
    </source>
</evidence>
<dbReference type="GO" id="GO:0000976">
    <property type="term" value="F:transcription cis-regulatory region binding"/>
    <property type="evidence" value="ECO:0007669"/>
    <property type="project" value="TreeGrafter"/>
</dbReference>
<evidence type="ECO:0000256" key="3">
    <source>
        <dbReference type="ARBA" id="ARBA00023125"/>
    </source>
</evidence>
<name>A0A850R8E5_9LACO</name>
<dbReference type="AlphaFoldDB" id="A0A850R8E5"/>